<evidence type="ECO:0000256" key="1">
    <source>
        <dbReference type="SAM" id="Coils"/>
    </source>
</evidence>
<gene>
    <name evidence="2" type="ORF">M407DRAFT_110375</name>
</gene>
<reference evidence="3" key="2">
    <citation type="submission" date="2015-01" db="EMBL/GenBank/DDBJ databases">
        <title>Evolutionary Origins and Diversification of the Mycorrhizal Mutualists.</title>
        <authorList>
            <consortium name="DOE Joint Genome Institute"/>
            <consortium name="Mycorrhizal Genomics Consortium"/>
            <person name="Kohler A."/>
            <person name="Kuo A."/>
            <person name="Nagy L.G."/>
            <person name="Floudas D."/>
            <person name="Copeland A."/>
            <person name="Barry K.W."/>
            <person name="Cichocki N."/>
            <person name="Veneault-Fourrey C."/>
            <person name="LaButti K."/>
            <person name="Lindquist E.A."/>
            <person name="Lipzen A."/>
            <person name="Lundell T."/>
            <person name="Morin E."/>
            <person name="Murat C."/>
            <person name="Riley R."/>
            <person name="Ohm R."/>
            <person name="Sun H."/>
            <person name="Tunlid A."/>
            <person name="Henrissat B."/>
            <person name="Grigoriev I.V."/>
            <person name="Hibbett D.S."/>
            <person name="Martin F."/>
        </authorList>
    </citation>
    <scope>NUCLEOTIDE SEQUENCE [LARGE SCALE GENOMIC DNA]</scope>
    <source>
        <strain evidence="3">MUT 4182</strain>
    </source>
</reference>
<protein>
    <submittedName>
        <fullName evidence="2">Uncharacterized protein</fullName>
    </submittedName>
</protein>
<organism evidence="2 3">
    <name type="scientific">Tulasnella calospora MUT 4182</name>
    <dbReference type="NCBI Taxonomy" id="1051891"/>
    <lineage>
        <taxon>Eukaryota</taxon>
        <taxon>Fungi</taxon>
        <taxon>Dikarya</taxon>
        <taxon>Basidiomycota</taxon>
        <taxon>Agaricomycotina</taxon>
        <taxon>Agaricomycetes</taxon>
        <taxon>Cantharellales</taxon>
        <taxon>Tulasnellaceae</taxon>
        <taxon>Tulasnella</taxon>
    </lineage>
</organism>
<keyword evidence="1" id="KW-0175">Coiled coil</keyword>
<dbReference type="EMBL" id="KN823086">
    <property type="protein sequence ID" value="KIO23386.1"/>
    <property type="molecule type" value="Genomic_DNA"/>
</dbReference>
<dbReference type="AlphaFoldDB" id="A0A0C3QD14"/>
<feature type="coiled-coil region" evidence="1">
    <location>
        <begin position="362"/>
        <end position="396"/>
    </location>
</feature>
<dbReference type="Proteomes" id="UP000054248">
    <property type="component" value="Unassembled WGS sequence"/>
</dbReference>
<name>A0A0C3QD14_9AGAM</name>
<keyword evidence="3" id="KW-1185">Reference proteome</keyword>
<sequence length="622" mass="68505">MIDEKLIEKCILYSETHQQTRDSDADEEVAISPTTTAISAFSSPGLGGNDKSSATFFTPDPHAVPQAEAQAYYSGLASEPRLVYRTGAPWSPPRGPEAQRRRKELREVYNHPIVALWNGGLAWKVVEIMDSHGIHFTTLDVVRFQMVDFDEAPSDEEEECSVDEDDGEETAEVKKKPAVGPVTIWVGVFPDRTPATAAHGAAQVVLGLLVEHQITDVDVDFRESLYRREAGPQLLSPVGDLDPLVNVVSPLTPALGLHISTTTRPKAQGTMGLYLAEGSESDRLLGLTCNHVLFNSSEGSVDYVSHPSAPAKNVVLLGKKAYTKLAGSVKLEIAGRGISIRRWRKQIQRFVERENGSDLNDVEKAKKERTKTQALLDDAETALVALADLLDRVEKEWRNIGDRVLGHIIRAPAIRLGVGEERFTEDWGVFRLSRDKLGQGFQGNKIDLGTKMTPEDFTVKCFPRGDANWRFEYPEDRLLPVRGIISDELMRTPDMWDLDGESCLLVVKNGNATNTTLGRANGAFSIVREYSMNADAHHTSMEWAIVNYDSKSDVFSEPGDSGAIIADIRGRIGGLLTGGAGKTQSSDMTYATPFWWLLLRIKAYGLPDVNLNVQAWTGGFVV</sequence>
<dbReference type="OrthoDB" id="5424209at2759"/>
<proteinExistence type="predicted"/>
<evidence type="ECO:0000313" key="2">
    <source>
        <dbReference type="EMBL" id="KIO23386.1"/>
    </source>
</evidence>
<accession>A0A0C3QD14</accession>
<dbReference type="HOGENOM" id="CLU_024804_0_0_1"/>
<evidence type="ECO:0000313" key="3">
    <source>
        <dbReference type="Proteomes" id="UP000054248"/>
    </source>
</evidence>
<reference evidence="2 3" key="1">
    <citation type="submission" date="2014-04" db="EMBL/GenBank/DDBJ databases">
        <authorList>
            <consortium name="DOE Joint Genome Institute"/>
            <person name="Kuo A."/>
            <person name="Girlanda M."/>
            <person name="Perotto S."/>
            <person name="Kohler A."/>
            <person name="Nagy L.G."/>
            <person name="Floudas D."/>
            <person name="Copeland A."/>
            <person name="Barry K.W."/>
            <person name="Cichocki N."/>
            <person name="Veneault-Fourrey C."/>
            <person name="LaButti K."/>
            <person name="Lindquist E.A."/>
            <person name="Lipzen A."/>
            <person name="Lundell T."/>
            <person name="Morin E."/>
            <person name="Murat C."/>
            <person name="Sun H."/>
            <person name="Tunlid A."/>
            <person name="Henrissat B."/>
            <person name="Grigoriev I.V."/>
            <person name="Hibbett D.S."/>
            <person name="Martin F."/>
            <person name="Nordberg H.P."/>
            <person name="Cantor M.N."/>
            <person name="Hua S.X."/>
        </authorList>
    </citation>
    <scope>NUCLEOTIDE SEQUENCE [LARGE SCALE GENOMIC DNA]</scope>
    <source>
        <strain evidence="2 3">MUT 4182</strain>
    </source>
</reference>